<dbReference type="PANTHER" id="PTHR47027:SF29">
    <property type="entry name" value="C2H2-TYPE DOMAIN-CONTAINING PROTEIN"/>
    <property type="match status" value="1"/>
</dbReference>
<dbReference type="GO" id="GO:0003964">
    <property type="term" value="F:RNA-directed DNA polymerase activity"/>
    <property type="evidence" value="ECO:0007669"/>
    <property type="project" value="UniProtKB-KW"/>
</dbReference>
<feature type="non-terminal residue" evidence="1">
    <location>
        <position position="85"/>
    </location>
</feature>
<evidence type="ECO:0000313" key="1">
    <source>
        <dbReference type="EMBL" id="JAA84908.1"/>
    </source>
</evidence>
<protein>
    <submittedName>
        <fullName evidence="1">Endonuclease-reverse transcriptase</fullName>
    </submittedName>
</protein>
<dbReference type="GO" id="GO:0004519">
    <property type="term" value="F:endonuclease activity"/>
    <property type="evidence" value="ECO:0007669"/>
    <property type="project" value="UniProtKB-KW"/>
</dbReference>
<keyword evidence="1" id="KW-0378">Hydrolase</keyword>
<reference evidence="1" key="2">
    <citation type="submission" date="2013-05" db="EMBL/GenBank/DDBJ databases">
        <authorList>
            <person name="Carter J.-M."/>
            <person name="Baker S.C."/>
            <person name="Pink R."/>
            <person name="Carter D.R.F."/>
            <person name="Collins A."/>
            <person name="Tomlin J."/>
            <person name="Gibbs M."/>
            <person name="Breuker C.J."/>
        </authorList>
    </citation>
    <scope>NUCLEOTIDE SEQUENCE</scope>
    <source>
        <tissue evidence="1">Ovary</tissue>
    </source>
</reference>
<keyword evidence="1" id="KW-0808">Transferase</keyword>
<proteinExistence type="predicted"/>
<keyword evidence="1" id="KW-0540">Nuclease</keyword>
<keyword evidence="1" id="KW-0255">Endonuclease</keyword>
<dbReference type="AlphaFoldDB" id="S4P7N8"/>
<accession>S4P7N8</accession>
<name>S4P7N8_9NEOP</name>
<dbReference type="EMBL" id="GAIX01007652">
    <property type="protein sequence ID" value="JAA84908.1"/>
    <property type="molecule type" value="Transcribed_RNA"/>
</dbReference>
<keyword evidence="1" id="KW-0695">RNA-directed DNA polymerase</keyword>
<organism evidence="1">
    <name type="scientific">Pararge aegeria</name>
    <name type="common">speckled wood butterfly</name>
    <dbReference type="NCBI Taxonomy" id="116150"/>
    <lineage>
        <taxon>Eukaryota</taxon>
        <taxon>Metazoa</taxon>
        <taxon>Ecdysozoa</taxon>
        <taxon>Arthropoda</taxon>
        <taxon>Hexapoda</taxon>
        <taxon>Insecta</taxon>
        <taxon>Pterygota</taxon>
        <taxon>Neoptera</taxon>
        <taxon>Endopterygota</taxon>
        <taxon>Lepidoptera</taxon>
        <taxon>Glossata</taxon>
        <taxon>Ditrysia</taxon>
        <taxon>Papilionoidea</taxon>
        <taxon>Nymphalidae</taxon>
        <taxon>Satyrinae</taxon>
        <taxon>Satyrini</taxon>
        <taxon>Parargina</taxon>
        <taxon>Pararge</taxon>
    </lineage>
</organism>
<dbReference type="PANTHER" id="PTHR47027">
    <property type="entry name" value="REVERSE TRANSCRIPTASE DOMAIN-CONTAINING PROTEIN"/>
    <property type="match status" value="1"/>
</dbReference>
<reference evidence="1" key="1">
    <citation type="journal article" date="2013" name="BMC Genomics">
        <title>Unscrambling butterfly oogenesis.</title>
        <authorList>
            <person name="Carter J.M."/>
            <person name="Baker S.C."/>
            <person name="Pink R."/>
            <person name="Carter D.R."/>
            <person name="Collins A."/>
            <person name="Tomlin J."/>
            <person name="Gibbs M."/>
            <person name="Breuker C.J."/>
        </authorList>
    </citation>
    <scope>NUCLEOTIDE SEQUENCE</scope>
    <source>
        <tissue evidence="1">Ovary</tissue>
    </source>
</reference>
<keyword evidence="1" id="KW-0548">Nucleotidyltransferase</keyword>
<sequence>MLNQLASESRKAGLTINTSKTKVMTNRHKQTIKVNNQEIEYVDEYVYLGQIISPNMQMDKELQRRVNNSWARYWSLKEVLKSKDI</sequence>